<reference evidence="2 3" key="1">
    <citation type="submission" date="2024-10" db="EMBL/GenBank/DDBJ databases">
        <title>The Natural Products Discovery Center: Release of the First 8490 Sequenced Strains for Exploring Actinobacteria Biosynthetic Diversity.</title>
        <authorList>
            <person name="Kalkreuter E."/>
            <person name="Kautsar S.A."/>
            <person name="Yang D."/>
            <person name="Bader C.D."/>
            <person name="Teijaro C.N."/>
            <person name="Fluegel L."/>
            <person name="Davis C.M."/>
            <person name="Simpson J.R."/>
            <person name="Lauterbach L."/>
            <person name="Steele A.D."/>
            <person name="Gui C."/>
            <person name="Meng S."/>
            <person name="Li G."/>
            <person name="Viehrig K."/>
            <person name="Ye F."/>
            <person name="Su P."/>
            <person name="Kiefer A.F."/>
            <person name="Nichols A."/>
            <person name="Cepeda A.J."/>
            <person name="Yan W."/>
            <person name="Fan B."/>
            <person name="Jiang Y."/>
            <person name="Adhikari A."/>
            <person name="Zheng C.-J."/>
            <person name="Schuster L."/>
            <person name="Cowan T.M."/>
            <person name="Smanski M.J."/>
            <person name="Chevrette M.G."/>
            <person name="De Carvalho L.P.S."/>
            <person name="Shen B."/>
        </authorList>
    </citation>
    <scope>NUCLEOTIDE SEQUENCE [LARGE SCALE GENOMIC DNA]</scope>
    <source>
        <strain evidence="2 3">NPDC051599</strain>
    </source>
</reference>
<protein>
    <recommendedName>
        <fullName evidence="4">Alanine-rich protein</fullName>
    </recommendedName>
</protein>
<sequence length="428" mass="44700">MHTTSRTEPTRPAPQAVPPVPSTASVYTFVEDIRAEGADAVLDRVLGRYGCDTLTVAAAYHRARDVTPHGPARVTLRQDGTHVPPPADLFDGLRLRPPVQPGAEREPLRELRRRTAERGAALHGWTVFLHNTTLGLAHPDVAQENCFGDHAAPADLCPANPDVRAYAVALARSVARQGVDAVVSESLHFGSFGHGYHHERSFVPLGPVEEFLLGLCFCSHCVRRADSAGVDCAAARAGAARTVVRLLDGADPLPGALDPGALADAAGESVAAYARTRCDTVTSLAAAVADAVASEGSRLVFLDLTGAVKGYADGLPTGPLAAEEAWRVGVDPAAVGAVVPGYAVLAYAREPHRVAADTAAYRAVLPDTCALRTVLRPGAPDTASAAALAEKTAAVTGPGRADAVDFYHYGLLPFPVLDRIPTALEARG</sequence>
<evidence type="ECO:0000313" key="3">
    <source>
        <dbReference type="Proteomes" id="UP001612415"/>
    </source>
</evidence>
<feature type="compositionally biased region" description="Pro residues" evidence="1">
    <location>
        <begin position="11"/>
        <end position="21"/>
    </location>
</feature>
<organism evidence="2 3">
    <name type="scientific">Streptomyces cellulosae</name>
    <dbReference type="NCBI Taxonomy" id="1968"/>
    <lineage>
        <taxon>Bacteria</taxon>
        <taxon>Bacillati</taxon>
        <taxon>Actinomycetota</taxon>
        <taxon>Actinomycetes</taxon>
        <taxon>Kitasatosporales</taxon>
        <taxon>Streptomycetaceae</taxon>
        <taxon>Streptomyces</taxon>
    </lineage>
</organism>
<accession>A0ABW7Y578</accession>
<proteinExistence type="predicted"/>
<dbReference type="RefSeq" id="WP_398658173.1">
    <property type="nucleotide sequence ID" value="NZ_JBITDC010000008.1"/>
</dbReference>
<evidence type="ECO:0000313" key="2">
    <source>
        <dbReference type="EMBL" id="MFI5677516.1"/>
    </source>
</evidence>
<evidence type="ECO:0000256" key="1">
    <source>
        <dbReference type="SAM" id="MobiDB-lite"/>
    </source>
</evidence>
<comment type="caution">
    <text evidence="2">The sequence shown here is derived from an EMBL/GenBank/DDBJ whole genome shotgun (WGS) entry which is preliminary data.</text>
</comment>
<dbReference type="Proteomes" id="UP001612415">
    <property type="component" value="Unassembled WGS sequence"/>
</dbReference>
<feature type="region of interest" description="Disordered" evidence="1">
    <location>
        <begin position="1"/>
        <end position="21"/>
    </location>
</feature>
<keyword evidence="3" id="KW-1185">Reference proteome</keyword>
<dbReference type="EMBL" id="JBITDC010000008">
    <property type="protein sequence ID" value="MFI5677516.1"/>
    <property type="molecule type" value="Genomic_DNA"/>
</dbReference>
<gene>
    <name evidence="2" type="ORF">ACIA8P_23070</name>
</gene>
<evidence type="ECO:0008006" key="4">
    <source>
        <dbReference type="Google" id="ProtNLM"/>
    </source>
</evidence>
<name>A0ABW7Y578_STRCE</name>